<keyword evidence="1" id="KW-1133">Transmembrane helix</keyword>
<keyword evidence="1" id="KW-0472">Membrane</keyword>
<proteinExistence type="predicted"/>
<sequence>MSLHPSESGLLWRSVSAELPVTAEMFVGGRLRVACAATVHHLYDQRDTLDFFTPDTDPRPERITLNGGASKTFQSWILLFLLFLLPMMAMGQNYDFESFDYNSVYDEENHHNIGLSLVGG</sequence>
<evidence type="ECO:0000313" key="3">
    <source>
        <dbReference type="Proteomes" id="UP001153714"/>
    </source>
</evidence>
<dbReference type="Proteomes" id="UP001153714">
    <property type="component" value="Chromosome 17"/>
</dbReference>
<accession>A0A9N9WC81</accession>
<feature type="transmembrane region" description="Helical" evidence="1">
    <location>
        <begin position="73"/>
        <end position="91"/>
    </location>
</feature>
<reference evidence="2" key="2">
    <citation type="submission" date="2022-10" db="EMBL/GenBank/DDBJ databases">
        <authorList>
            <consortium name="ENA_rothamsted_submissions"/>
            <consortium name="culmorum"/>
            <person name="King R."/>
        </authorList>
    </citation>
    <scope>NUCLEOTIDE SEQUENCE</scope>
</reference>
<evidence type="ECO:0000256" key="1">
    <source>
        <dbReference type="SAM" id="Phobius"/>
    </source>
</evidence>
<gene>
    <name evidence="2" type="ORF">DIATSA_LOCUS4955</name>
</gene>
<reference evidence="2" key="1">
    <citation type="submission" date="2021-12" db="EMBL/GenBank/DDBJ databases">
        <authorList>
            <person name="King R."/>
        </authorList>
    </citation>
    <scope>NUCLEOTIDE SEQUENCE</scope>
</reference>
<dbReference type="EMBL" id="OU893348">
    <property type="protein sequence ID" value="CAG9787044.1"/>
    <property type="molecule type" value="Genomic_DNA"/>
</dbReference>
<protein>
    <submittedName>
        <fullName evidence="2">Uncharacterized protein</fullName>
    </submittedName>
</protein>
<evidence type="ECO:0000313" key="2">
    <source>
        <dbReference type="EMBL" id="CAG9787044.1"/>
    </source>
</evidence>
<keyword evidence="3" id="KW-1185">Reference proteome</keyword>
<dbReference type="AlphaFoldDB" id="A0A9N9WC81"/>
<organism evidence="2 3">
    <name type="scientific">Diatraea saccharalis</name>
    <name type="common">sugarcane borer</name>
    <dbReference type="NCBI Taxonomy" id="40085"/>
    <lineage>
        <taxon>Eukaryota</taxon>
        <taxon>Metazoa</taxon>
        <taxon>Ecdysozoa</taxon>
        <taxon>Arthropoda</taxon>
        <taxon>Hexapoda</taxon>
        <taxon>Insecta</taxon>
        <taxon>Pterygota</taxon>
        <taxon>Neoptera</taxon>
        <taxon>Endopterygota</taxon>
        <taxon>Lepidoptera</taxon>
        <taxon>Glossata</taxon>
        <taxon>Ditrysia</taxon>
        <taxon>Pyraloidea</taxon>
        <taxon>Crambidae</taxon>
        <taxon>Crambinae</taxon>
        <taxon>Diatraea</taxon>
    </lineage>
</organism>
<name>A0A9N9WC81_9NEOP</name>
<dbReference type="OrthoDB" id="196393at2759"/>
<keyword evidence="1" id="KW-0812">Transmembrane</keyword>